<keyword evidence="4" id="KW-1185">Reference proteome</keyword>
<feature type="signal peptide" evidence="1">
    <location>
        <begin position="1"/>
        <end position="28"/>
    </location>
</feature>
<keyword evidence="1" id="KW-0732">Signal</keyword>
<evidence type="ECO:0000313" key="4">
    <source>
        <dbReference type="Proteomes" id="UP001138757"/>
    </source>
</evidence>
<comment type="caution">
    <text evidence="3">The sequence shown here is derived from an EMBL/GenBank/DDBJ whole genome shotgun (WGS) entry which is preliminary data.</text>
</comment>
<dbReference type="InterPro" id="IPR058334">
    <property type="entry name" value="DUF8021"/>
</dbReference>
<protein>
    <recommendedName>
        <fullName evidence="2">DUF8021 domain-containing protein</fullName>
    </recommendedName>
</protein>
<proteinExistence type="predicted"/>
<sequence>MRHELHRWRGRLAAALGATILAGAPAMAQAPGEASAVNIPTCDRACLIDHARDYMKALAAHDAGKAKFADDVQFTENNVVIPIGKGLWNSISKVAPTGLELADPLTGQAGWFGVIWEHDIPAIYAMRIHVTAGKIDEVETVVHRKTGLPAPFGDPDKVEHDPEFNAVLPPEERRSRARLVAVAQSYFNTVERNDGMTFATFSQDCGRLENGISTTAPRSGPGGNASNIAAGCEAQFKLGIYRINKRIRERRFPLVDEERGVVMASGFFDHDNEVDNYKLTNGREMKTALKWPNSISLLEAFRVKNGEIQRIEAVFTYVPYFMHNPWATGPGREEASE</sequence>
<dbReference type="EMBL" id="JAHGAW010000006">
    <property type="protein sequence ID" value="MBT2187476.1"/>
    <property type="molecule type" value="Genomic_DNA"/>
</dbReference>
<evidence type="ECO:0000259" key="2">
    <source>
        <dbReference type="Pfam" id="PF26061"/>
    </source>
</evidence>
<evidence type="ECO:0000313" key="3">
    <source>
        <dbReference type="EMBL" id="MBT2187476.1"/>
    </source>
</evidence>
<organism evidence="3 4">
    <name type="scientific">Sphingobium nicotianae</name>
    <dbReference type="NCBI Taxonomy" id="2782607"/>
    <lineage>
        <taxon>Bacteria</taxon>
        <taxon>Pseudomonadati</taxon>
        <taxon>Pseudomonadota</taxon>
        <taxon>Alphaproteobacteria</taxon>
        <taxon>Sphingomonadales</taxon>
        <taxon>Sphingomonadaceae</taxon>
        <taxon>Sphingobium</taxon>
    </lineage>
</organism>
<reference evidence="3" key="1">
    <citation type="submission" date="2021-05" db="EMBL/GenBank/DDBJ databases">
        <title>Genome of Sphingobium sp. strain.</title>
        <authorList>
            <person name="Fan R."/>
        </authorList>
    </citation>
    <scope>NUCLEOTIDE SEQUENCE</scope>
    <source>
        <strain evidence="3">H33</strain>
    </source>
</reference>
<dbReference type="RefSeq" id="WP_214623434.1">
    <property type="nucleotide sequence ID" value="NZ_JAHGAW010000006.1"/>
</dbReference>
<feature type="domain" description="DUF8021" evidence="2">
    <location>
        <begin position="172"/>
        <end position="315"/>
    </location>
</feature>
<dbReference type="AlphaFoldDB" id="A0A9X1DCM3"/>
<gene>
    <name evidence="3" type="ORF">KK488_11015</name>
</gene>
<feature type="chain" id="PRO_5040794558" description="DUF8021 domain-containing protein" evidence="1">
    <location>
        <begin position="29"/>
        <end position="337"/>
    </location>
</feature>
<evidence type="ECO:0000256" key="1">
    <source>
        <dbReference type="SAM" id="SignalP"/>
    </source>
</evidence>
<name>A0A9X1DCM3_9SPHN</name>
<dbReference type="Proteomes" id="UP001138757">
    <property type="component" value="Unassembled WGS sequence"/>
</dbReference>
<accession>A0A9X1DCM3</accession>
<dbReference type="Pfam" id="PF26061">
    <property type="entry name" value="DUF8021"/>
    <property type="match status" value="1"/>
</dbReference>